<feature type="signal peptide" evidence="11">
    <location>
        <begin position="1"/>
        <end position="22"/>
    </location>
</feature>
<feature type="compositionally biased region" description="Low complexity" evidence="10">
    <location>
        <begin position="354"/>
        <end position="367"/>
    </location>
</feature>
<dbReference type="InterPro" id="IPR012904">
    <property type="entry name" value="OGG_N"/>
</dbReference>
<dbReference type="InterPro" id="IPR052054">
    <property type="entry name" value="Oxidative_DNA_repair_enzyme"/>
</dbReference>
<dbReference type="PANTHER" id="PTHR10242:SF2">
    <property type="entry name" value="N-GLYCOSYLASE_DNA LYASE"/>
    <property type="match status" value="1"/>
</dbReference>
<dbReference type="Gene3D" id="1.10.340.30">
    <property type="entry name" value="Hypothetical protein, domain 2"/>
    <property type="match status" value="1"/>
</dbReference>
<dbReference type="GO" id="GO:0140078">
    <property type="term" value="F:class I DNA-(apurinic or apyrimidinic site) endonuclease activity"/>
    <property type="evidence" value="ECO:0007669"/>
    <property type="project" value="UniProtKB-EC"/>
</dbReference>
<dbReference type="SMART" id="SM00478">
    <property type="entry name" value="ENDO3c"/>
    <property type="match status" value="1"/>
</dbReference>
<keyword evidence="5" id="KW-0234">DNA repair</keyword>
<protein>
    <recommendedName>
        <fullName evidence="2">DNA-(apurinic or apyrimidinic site) lyase</fullName>
        <ecNumber evidence="2">4.2.99.18</ecNumber>
    </recommendedName>
</protein>
<dbReference type="SUPFAM" id="SSF48150">
    <property type="entry name" value="DNA-glycosylase"/>
    <property type="match status" value="1"/>
</dbReference>
<name>A0A4Q9N558_9APHY</name>
<evidence type="ECO:0000259" key="12">
    <source>
        <dbReference type="SMART" id="SM00478"/>
    </source>
</evidence>
<dbReference type="OrthoDB" id="238681at2759"/>
<comment type="catalytic activity">
    <reaction evidence="9">
        <text>2'-deoxyribonucleotide-(2'-deoxyribose 5'-phosphate)-2'-deoxyribonucleotide-DNA = a 3'-end 2'-deoxyribonucleotide-(2,3-dehydro-2,3-deoxyribose 5'-phosphate)-DNA + a 5'-end 5'-phospho-2'-deoxyribonucleoside-DNA + H(+)</text>
        <dbReference type="Rhea" id="RHEA:66592"/>
        <dbReference type="Rhea" id="RHEA-COMP:13180"/>
        <dbReference type="Rhea" id="RHEA-COMP:16897"/>
        <dbReference type="Rhea" id="RHEA-COMP:17067"/>
        <dbReference type="ChEBI" id="CHEBI:15378"/>
        <dbReference type="ChEBI" id="CHEBI:136412"/>
        <dbReference type="ChEBI" id="CHEBI:157695"/>
        <dbReference type="ChEBI" id="CHEBI:167181"/>
        <dbReference type="EC" id="4.2.99.18"/>
    </reaction>
</comment>
<evidence type="ECO:0000256" key="11">
    <source>
        <dbReference type="SAM" id="SignalP"/>
    </source>
</evidence>
<evidence type="ECO:0000256" key="2">
    <source>
        <dbReference type="ARBA" id="ARBA00012720"/>
    </source>
</evidence>
<dbReference type="GO" id="GO:0006289">
    <property type="term" value="P:nucleotide-excision repair"/>
    <property type="evidence" value="ECO:0007669"/>
    <property type="project" value="InterPro"/>
</dbReference>
<keyword evidence="11" id="KW-0732">Signal</keyword>
<evidence type="ECO:0000256" key="9">
    <source>
        <dbReference type="ARBA" id="ARBA00044632"/>
    </source>
</evidence>
<dbReference type="Pfam" id="PF07934">
    <property type="entry name" value="OGG_N"/>
    <property type="match status" value="1"/>
</dbReference>
<dbReference type="CDD" id="cd00056">
    <property type="entry name" value="ENDO3c"/>
    <property type="match status" value="1"/>
</dbReference>
<evidence type="ECO:0000256" key="7">
    <source>
        <dbReference type="ARBA" id="ARBA00023268"/>
    </source>
</evidence>
<dbReference type="SUPFAM" id="SSF55945">
    <property type="entry name" value="TATA-box binding protein-like"/>
    <property type="match status" value="1"/>
</dbReference>
<dbReference type="EC" id="4.2.99.18" evidence="2"/>
<dbReference type="PANTHER" id="PTHR10242">
    <property type="entry name" value="8-OXOGUANINE DNA GLYCOSYLASE"/>
    <property type="match status" value="1"/>
</dbReference>
<evidence type="ECO:0000256" key="10">
    <source>
        <dbReference type="SAM" id="MobiDB-lite"/>
    </source>
</evidence>
<dbReference type="GO" id="GO:0005634">
    <property type="term" value="C:nucleus"/>
    <property type="evidence" value="ECO:0007669"/>
    <property type="project" value="TreeGrafter"/>
</dbReference>
<dbReference type="EMBL" id="ML143386">
    <property type="protein sequence ID" value="TBU35739.1"/>
    <property type="molecule type" value="Genomic_DNA"/>
</dbReference>
<gene>
    <name evidence="13" type="ORF">BD311DRAFT_744508</name>
</gene>
<dbReference type="Gene3D" id="3.30.310.40">
    <property type="match status" value="1"/>
</dbReference>
<accession>A0A4Q9N558</accession>
<dbReference type="Pfam" id="PF00730">
    <property type="entry name" value="HhH-GPD"/>
    <property type="match status" value="1"/>
</dbReference>
<organism evidence="13">
    <name type="scientific">Dichomitus squalens</name>
    <dbReference type="NCBI Taxonomy" id="114155"/>
    <lineage>
        <taxon>Eukaryota</taxon>
        <taxon>Fungi</taxon>
        <taxon>Dikarya</taxon>
        <taxon>Basidiomycota</taxon>
        <taxon>Agaricomycotina</taxon>
        <taxon>Agaricomycetes</taxon>
        <taxon>Polyporales</taxon>
        <taxon>Polyporaceae</taxon>
        <taxon>Dichomitus</taxon>
    </lineage>
</organism>
<comment type="similarity">
    <text evidence="1">Belongs to the type-1 OGG1 family.</text>
</comment>
<keyword evidence="3" id="KW-0227">DNA damage</keyword>
<evidence type="ECO:0000256" key="3">
    <source>
        <dbReference type="ARBA" id="ARBA00022763"/>
    </source>
</evidence>
<dbReference type="GO" id="GO:0006285">
    <property type="term" value="P:base-excision repair, AP site formation"/>
    <property type="evidence" value="ECO:0007669"/>
    <property type="project" value="TreeGrafter"/>
</dbReference>
<dbReference type="Proteomes" id="UP000292957">
    <property type="component" value="Unassembled WGS sequence"/>
</dbReference>
<evidence type="ECO:0000256" key="8">
    <source>
        <dbReference type="ARBA" id="ARBA00023295"/>
    </source>
</evidence>
<dbReference type="InterPro" id="IPR011257">
    <property type="entry name" value="DNA_glycosylase"/>
</dbReference>
<keyword evidence="8" id="KW-0326">Glycosidase</keyword>
<evidence type="ECO:0000256" key="5">
    <source>
        <dbReference type="ARBA" id="ARBA00023204"/>
    </source>
</evidence>
<evidence type="ECO:0000256" key="1">
    <source>
        <dbReference type="ARBA" id="ARBA00010679"/>
    </source>
</evidence>
<reference evidence="13" key="1">
    <citation type="submission" date="2019-01" db="EMBL/GenBank/DDBJ databases">
        <title>Draft genome sequences of three monokaryotic isolates of the white-rot basidiomycete fungus Dichomitus squalens.</title>
        <authorList>
            <consortium name="DOE Joint Genome Institute"/>
            <person name="Lopez S.C."/>
            <person name="Andreopoulos B."/>
            <person name="Pangilinan J."/>
            <person name="Lipzen A."/>
            <person name="Riley R."/>
            <person name="Ahrendt S."/>
            <person name="Ng V."/>
            <person name="Barry K."/>
            <person name="Daum C."/>
            <person name="Grigoriev I.V."/>
            <person name="Hilden K.S."/>
            <person name="Makela M.R."/>
            <person name="de Vries R.P."/>
        </authorList>
    </citation>
    <scope>NUCLEOTIDE SEQUENCE [LARGE SCALE GENOMIC DNA]</scope>
    <source>
        <strain evidence="13">OM18370.1</strain>
    </source>
</reference>
<dbReference type="GO" id="GO:0003684">
    <property type="term" value="F:damaged DNA binding"/>
    <property type="evidence" value="ECO:0007669"/>
    <property type="project" value="InterPro"/>
</dbReference>
<keyword evidence="7" id="KW-0511">Multifunctional enzyme</keyword>
<dbReference type="Gene3D" id="1.10.1670.10">
    <property type="entry name" value="Helix-hairpin-Helix base-excision DNA repair enzymes (C-terminal)"/>
    <property type="match status" value="1"/>
</dbReference>
<feature type="chain" id="PRO_5020896355" description="DNA-(apurinic or apyrimidinic site) lyase" evidence="11">
    <location>
        <begin position="23"/>
        <end position="452"/>
    </location>
</feature>
<feature type="compositionally biased region" description="Basic residues" evidence="10">
    <location>
        <begin position="441"/>
        <end position="452"/>
    </location>
</feature>
<dbReference type="GO" id="GO:0034039">
    <property type="term" value="F:8-oxo-7,8-dihydroguanine DNA N-glycosylase activity"/>
    <property type="evidence" value="ECO:0007669"/>
    <property type="project" value="TreeGrafter"/>
</dbReference>
<dbReference type="InterPro" id="IPR023170">
    <property type="entry name" value="HhH_base_excis_C"/>
</dbReference>
<evidence type="ECO:0000256" key="4">
    <source>
        <dbReference type="ARBA" id="ARBA00022801"/>
    </source>
</evidence>
<evidence type="ECO:0000313" key="13">
    <source>
        <dbReference type="EMBL" id="TBU35739.1"/>
    </source>
</evidence>
<sequence>MSVAVPAGFRALPLPLAQLSLAAVLKCGQSFRWSIFPLDVPSNSALGTNSPTHEYRLCLRDRVVCLRQSPDTLFYRSVFPPLVSEDEETREAGTLAWIRDYFQLNVDLVDLYRQWSLADPIFKRIQDRFEGIRMLRQDPFENLISFICSSNNNISRITKMVTSLCRTYSPALLSLPPPAGTNLPEEAYHPFPSPSALAAADVTAKLRALGFGYRADFIQKTAAMLVETHGLTRNPETSMEASEEWLMTLRHLGTPEARAELLNFMGVGRKVADCILLMSLDKREVIPVDTHVQQIAIKHYGFRGPTKSGTMSPKVYEELSSKLAAVWGDYAGWAHSVLFTSDLKSFAAYGLASPSGLSTPSTPGLTPDRSVNQPMDSPGVATPRSTPRPQSTKRKRGGPKRSGDKAPSSESETEETLAQLEVAVKVALPDESGQSTLVDRVKRRRRGNVSVR</sequence>
<keyword evidence="4" id="KW-0378">Hydrolase</keyword>
<dbReference type="InterPro" id="IPR003265">
    <property type="entry name" value="HhH-GPD_domain"/>
</dbReference>
<keyword evidence="6" id="KW-0456">Lyase</keyword>
<dbReference type="AlphaFoldDB" id="A0A4Q9N558"/>
<feature type="region of interest" description="Disordered" evidence="10">
    <location>
        <begin position="354"/>
        <end position="452"/>
    </location>
</feature>
<feature type="domain" description="HhH-GPD" evidence="12">
    <location>
        <begin position="148"/>
        <end position="343"/>
    </location>
</feature>
<proteinExistence type="inferred from homology"/>
<evidence type="ECO:0000256" key="6">
    <source>
        <dbReference type="ARBA" id="ARBA00023239"/>
    </source>
</evidence>